<reference evidence="1" key="2">
    <citation type="submission" date="2025-09" db="UniProtKB">
        <authorList>
            <consortium name="Ensembl"/>
        </authorList>
    </citation>
    <scope>IDENTIFICATION</scope>
</reference>
<organism evidence="1 2">
    <name type="scientific">Cyprinus carpio carpio</name>
    <dbReference type="NCBI Taxonomy" id="630221"/>
    <lineage>
        <taxon>Eukaryota</taxon>
        <taxon>Metazoa</taxon>
        <taxon>Chordata</taxon>
        <taxon>Craniata</taxon>
        <taxon>Vertebrata</taxon>
        <taxon>Euteleostomi</taxon>
        <taxon>Actinopterygii</taxon>
        <taxon>Neopterygii</taxon>
        <taxon>Teleostei</taxon>
        <taxon>Ostariophysi</taxon>
        <taxon>Cypriniformes</taxon>
        <taxon>Cyprinidae</taxon>
        <taxon>Cyprininae</taxon>
        <taxon>Cyprinus</taxon>
    </lineage>
</organism>
<protein>
    <submittedName>
        <fullName evidence="1">Uncharacterized protein</fullName>
    </submittedName>
</protein>
<proteinExistence type="predicted"/>
<dbReference type="AlphaFoldDB" id="A0A9J7Z7D0"/>
<dbReference type="Proteomes" id="UP001108240">
    <property type="component" value="Unplaced"/>
</dbReference>
<name>A0A9J7Z7D0_CYPCA</name>
<keyword evidence="2" id="KW-1185">Reference proteome</keyword>
<accession>A0A9J7Z7D0</accession>
<reference evidence="1" key="1">
    <citation type="submission" date="2025-08" db="UniProtKB">
        <authorList>
            <consortium name="Ensembl"/>
        </authorList>
    </citation>
    <scope>IDENTIFICATION</scope>
</reference>
<sequence length="124" mass="14528">MFFFCQIISHAHTISPRDHRETTSSFTTPQRKRLKQCLKQMCVCGNLPFAFIFPCRFKAGAAKECIREILREQLYNPEEQFEKKHLSKTWSDEGFDRYKLIVQVVVGEQHGHTGDVIFNTITIF</sequence>
<evidence type="ECO:0000313" key="1">
    <source>
        <dbReference type="Ensembl" id="ENSCCRP00000125260.1"/>
    </source>
</evidence>
<evidence type="ECO:0000313" key="2">
    <source>
        <dbReference type="Proteomes" id="UP001108240"/>
    </source>
</evidence>
<dbReference type="Ensembl" id="ENSCCRT00000144956.1">
    <property type="protein sequence ID" value="ENSCCRP00000125260.1"/>
    <property type="gene ID" value="ENSCCRG00000070060.1"/>
</dbReference>